<evidence type="ECO:0000256" key="1">
    <source>
        <dbReference type="SAM" id="SignalP"/>
    </source>
</evidence>
<evidence type="ECO:0000313" key="2">
    <source>
        <dbReference type="EMBL" id="KAG0567608.1"/>
    </source>
</evidence>
<dbReference type="AlphaFoldDB" id="A0A8T0HB44"/>
<keyword evidence="3" id="KW-1185">Reference proteome</keyword>
<organism evidence="2 3">
    <name type="scientific">Ceratodon purpureus</name>
    <name type="common">Fire moss</name>
    <name type="synonym">Dicranum purpureum</name>
    <dbReference type="NCBI Taxonomy" id="3225"/>
    <lineage>
        <taxon>Eukaryota</taxon>
        <taxon>Viridiplantae</taxon>
        <taxon>Streptophyta</taxon>
        <taxon>Embryophyta</taxon>
        <taxon>Bryophyta</taxon>
        <taxon>Bryophytina</taxon>
        <taxon>Bryopsida</taxon>
        <taxon>Dicranidae</taxon>
        <taxon>Pseudoditrichales</taxon>
        <taxon>Ditrichaceae</taxon>
        <taxon>Ceratodon</taxon>
    </lineage>
</organism>
<dbReference type="EMBL" id="CM026428">
    <property type="protein sequence ID" value="KAG0567608.1"/>
    <property type="molecule type" value="Genomic_DNA"/>
</dbReference>
<reference evidence="2" key="1">
    <citation type="submission" date="2020-06" db="EMBL/GenBank/DDBJ databases">
        <title>WGS assembly of Ceratodon purpureus strain R40.</title>
        <authorList>
            <person name="Carey S.B."/>
            <person name="Jenkins J."/>
            <person name="Shu S."/>
            <person name="Lovell J.T."/>
            <person name="Sreedasyam A."/>
            <person name="Maumus F."/>
            <person name="Tiley G.P."/>
            <person name="Fernandez-Pozo N."/>
            <person name="Barry K."/>
            <person name="Chen C."/>
            <person name="Wang M."/>
            <person name="Lipzen A."/>
            <person name="Daum C."/>
            <person name="Saski C.A."/>
            <person name="Payton A.C."/>
            <person name="Mcbreen J.C."/>
            <person name="Conrad R.E."/>
            <person name="Kollar L.M."/>
            <person name="Olsson S."/>
            <person name="Huttunen S."/>
            <person name="Landis J.B."/>
            <person name="Wickett N.J."/>
            <person name="Johnson M.G."/>
            <person name="Rensing S.A."/>
            <person name="Grimwood J."/>
            <person name="Schmutz J."/>
            <person name="Mcdaniel S.F."/>
        </authorList>
    </citation>
    <scope>NUCLEOTIDE SEQUENCE</scope>
    <source>
        <strain evidence="2">R40</strain>
    </source>
</reference>
<keyword evidence="1" id="KW-0732">Signal</keyword>
<dbReference type="Proteomes" id="UP000822688">
    <property type="component" value="Chromosome 7"/>
</dbReference>
<name>A0A8T0HB44_CERPU</name>
<evidence type="ECO:0000313" key="3">
    <source>
        <dbReference type="Proteomes" id="UP000822688"/>
    </source>
</evidence>
<protein>
    <submittedName>
        <fullName evidence="2">Uncharacterized protein</fullName>
    </submittedName>
</protein>
<proteinExistence type="predicted"/>
<sequence length="52" mass="5736">MCCCFMPALCILCSSGISCYSRLCSRNESDPHLRCTVDWCVLLTLADCVSLV</sequence>
<feature type="chain" id="PRO_5035928874" evidence="1">
    <location>
        <begin position="17"/>
        <end position="52"/>
    </location>
</feature>
<accession>A0A8T0HB44</accession>
<gene>
    <name evidence="2" type="ORF">KC19_7G147800</name>
</gene>
<feature type="signal peptide" evidence="1">
    <location>
        <begin position="1"/>
        <end position="16"/>
    </location>
</feature>
<comment type="caution">
    <text evidence="2">The sequence shown here is derived from an EMBL/GenBank/DDBJ whole genome shotgun (WGS) entry which is preliminary data.</text>
</comment>